<proteinExistence type="predicted"/>
<evidence type="ECO:0008006" key="4">
    <source>
        <dbReference type="Google" id="ProtNLM"/>
    </source>
</evidence>
<dbReference type="Proteomes" id="UP000266178">
    <property type="component" value="Unassembled WGS sequence"/>
</dbReference>
<protein>
    <recommendedName>
        <fullName evidence="4">Outer membrane protein beta-barrel domain protein</fullName>
    </recommendedName>
</protein>
<evidence type="ECO:0000313" key="2">
    <source>
        <dbReference type="EMBL" id="RIH91346.1"/>
    </source>
</evidence>
<evidence type="ECO:0000313" key="3">
    <source>
        <dbReference type="Proteomes" id="UP000266178"/>
    </source>
</evidence>
<evidence type="ECO:0000256" key="1">
    <source>
        <dbReference type="SAM" id="SignalP"/>
    </source>
</evidence>
<dbReference type="AlphaFoldDB" id="A0A399F6U5"/>
<feature type="signal peptide" evidence="1">
    <location>
        <begin position="1"/>
        <end position="19"/>
    </location>
</feature>
<keyword evidence="1" id="KW-0732">Signal</keyword>
<name>A0A399F6U5_9DEIN</name>
<feature type="chain" id="PRO_5030071828" description="Outer membrane protein beta-barrel domain protein" evidence="1">
    <location>
        <begin position="20"/>
        <end position="154"/>
    </location>
</feature>
<keyword evidence="3" id="KW-1185">Reference proteome</keyword>
<sequence length="154" mass="15828">MKKLLIGLVAVFALSLASAQNFGVYAGFSYPFSGSIGAVFNSDPLRYSAGIVFPFGIEVGADYMIGKGDLGSTPGLGYYFGAGATFDAFLAGGEFFGSVFVHGLGGLQYQLNPQLALFGELQLGPAIGFGTAFGGFGTGFGFGFGSKFGLLFSQ</sequence>
<dbReference type="EMBL" id="QWLB01000046">
    <property type="protein sequence ID" value="RIH91346.1"/>
    <property type="molecule type" value="Genomic_DNA"/>
</dbReference>
<organism evidence="2 3">
    <name type="scientific">Meiothermus granaticius NBRC 107808</name>
    <dbReference type="NCBI Taxonomy" id="1227551"/>
    <lineage>
        <taxon>Bacteria</taxon>
        <taxon>Thermotogati</taxon>
        <taxon>Deinococcota</taxon>
        <taxon>Deinococci</taxon>
        <taxon>Thermales</taxon>
        <taxon>Thermaceae</taxon>
        <taxon>Meiothermus</taxon>
    </lineage>
</organism>
<comment type="caution">
    <text evidence="2">The sequence shown here is derived from an EMBL/GenBank/DDBJ whole genome shotgun (WGS) entry which is preliminary data.</text>
</comment>
<dbReference type="RefSeq" id="WP_119358195.1">
    <property type="nucleotide sequence ID" value="NZ_BJXM01000016.1"/>
</dbReference>
<accession>A0A399F6U5</accession>
<reference evidence="2 3" key="1">
    <citation type="submission" date="2018-08" db="EMBL/GenBank/DDBJ databases">
        <title>Meiothermus granaticius genome AF-68 sequencing project.</title>
        <authorList>
            <person name="Da Costa M.S."/>
            <person name="Albuquerque L."/>
            <person name="Raposo P."/>
            <person name="Froufe H.J.C."/>
            <person name="Barroso C.S."/>
            <person name="Egas C."/>
        </authorList>
    </citation>
    <scope>NUCLEOTIDE SEQUENCE [LARGE SCALE GENOMIC DNA]</scope>
    <source>
        <strain evidence="2 3">AF-68</strain>
    </source>
</reference>
<gene>
    <name evidence="2" type="ORF">Mgrana_02744</name>
</gene>